<comment type="similarity">
    <text evidence="3">Belongs to the WHI5/NRM1 family.</text>
</comment>
<dbReference type="GO" id="GO:0003712">
    <property type="term" value="F:transcription coregulator activity"/>
    <property type="evidence" value="ECO:0007669"/>
    <property type="project" value="TreeGrafter"/>
</dbReference>
<feature type="region of interest" description="Disordered" evidence="9">
    <location>
        <begin position="63"/>
        <end position="222"/>
    </location>
</feature>
<comment type="caution">
    <text evidence="10">The sequence shown here is derived from an EMBL/GenBank/DDBJ whole genome shotgun (WGS) entry which is preliminary data.</text>
</comment>
<name>A0AAV9X747_9PEZI</name>
<accession>A0AAV9X747</accession>
<feature type="compositionally biased region" description="Low complexity" evidence="9">
    <location>
        <begin position="112"/>
        <end position="123"/>
    </location>
</feature>
<evidence type="ECO:0000256" key="1">
    <source>
        <dbReference type="ARBA" id="ARBA00004123"/>
    </source>
</evidence>
<evidence type="ECO:0000256" key="8">
    <source>
        <dbReference type="ARBA" id="ARBA00023242"/>
    </source>
</evidence>
<dbReference type="GO" id="GO:0005737">
    <property type="term" value="C:cytoplasm"/>
    <property type="evidence" value="ECO:0007669"/>
    <property type="project" value="UniProtKB-SubCell"/>
</dbReference>
<evidence type="ECO:0000256" key="6">
    <source>
        <dbReference type="ARBA" id="ARBA00023015"/>
    </source>
</evidence>
<evidence type="ECO:0000256" key="3">
    <source>
        <dbReference type="ARBA" id="ARBA00006922"/>
    </source>
</evidence>
<evidence type="ECO:0000256" key="2">
    <source>
        <dbReference type="ARBA" id="ARBA00004496"/>
    </source>
</evidence>
<keyword evidence="5" id="KW-0678">Repressor</keyword>
<dbReference type="InterPro" id="IPR013734">
    <property type="entry name" value="TF_Nrm1/Whi5"/>
</dbReference>
<proteinExistence type="inferred from homology"/>
<feature type="compositionally biased region" description="Basic and acidic residues" evidence="9">
    <location>
        <begin position="27"/>
        <end position="41"/>
    </location>
</feature>
<dbReference type="InterPro" id="IPR039198">
    <property type="entry name" value="Srl3/Whi5"/>
</dbReference>
<evidence type="ECO:0000256" key="9">
    <source>
        <dbReference type="SAM" id="MobiDB-lite"/>
    </source>
</evidence>
<protein>
    <submittedName>
        <fullName evidence="10">Uncharacterized protein</fullName>
    </submittedName>
</protein>
<feature type="compositionally biased region" description="Basic and acidic residues" evidence="9">
    <location>
        <begin position="160"/>
        <end position="169"/>
    </location>
</feature>
<keyword evidence="6" id="KW-0805">Transcription regulation</keyword>
<evidence type="ECO:0000313" key="11">
    <source>
        <dbReference type="Proteomes" id="UP001365542"/>
    </source>
</evidence>
<dbReference type="GO" id="GO:0033309">
    <property type="term" value="C:SBF transcription complex"/>
    <property type="evidence" value="ECO:0007669"/>
    <property type="project" value="TreeGrafter"/>
</dbReference>
<feature type="compositionally biased region" description="Polar residues" evidence="9">
    <location>
        <begin position="98"/>
        <end position="111"/>
    </location>
</feature>
<dbReference type="Pfam" id="PF08528">
    <property type="entry name" value="Whi5"/>
    <property type="match status" value="1"/>
</dbReference>
<feature type="compositionally biased region" description="Polar residues" evidence="9">
    <location>
        <begin position="201"/>
        <end position="217"/>
    </location>
</feature>
<feature type="compositionally biased region" description="Basic and acidic residues" evidence="9">
    <location>
        <begin position="562"/>
        <end position="579"/>
    </location>
</feature>
<dbReference type="GO" id="GO:0000082">
    <property type="term" value="P:G1/S transition of mitotic cell cycle"/>
    <property type="evidence" value="ECO:0007669"/>
    <property type="project" value="InterPro"/>
</dbReference>
<comment type="subcellular location">
    <subcellularLocation>
        <location evidence="2">Cytoplasm</location>
    </subcellularLocation>
    <subcellularLocation>
        <location evidence="1">Nucleus</location>
    </subcellularLocation>
</comment>
<dbReference type="PANTHER" id="PTHR28246:SF1">
    <property type="entry name" value="G1-SPECIFIC TRANSCRIPTIONAL REPRESSOR WHI5-RELATED"/>
    <property type="match status" value="1"/>
</dbReference>
<reference evidence="10 11" key="1">
    <citation type="submission" date="2019-10" db="EMBL/GenBank/DDBJ databases">
        <authorList>
            <person name="Palmer J.M."/>
        </authorList>
    </citation>
    <scope>NUCLEOTIDE SEQUENCE [LARGE SCALE GENOMIC DNA]</scope>
    <source>
        <strain evidence="10 11">TWF694</strain>
    </source>
</reference>
<feature type="region of interest" description="Disordered" evidence="9">
    <location>
        <begin position="541"/>
        <end position="579"/>
    </location>
</feature>
<evidence type="ECO:0000313" key="10">
    <source>
        <dbReference type="EMBL" id="KAK6537529.1"/>
    </source>
</evidence>
<keyword evidence="7" id="KW-0804">Transcription</keyword>
<keyword evidence="8" id="KW-0539">Nucleus</keyword>
<organism evidence="10 11">
    <name type="scientific">Orbilia ellipsospora</name>
    <dbReference type="NCBI Taxonomy" id="2528407"/>
    <lineage>
        <taxon>Eukaryota</taxon>
        <taxon>Fungi</taxon>
        <taxon>Dikarya</taxon>
        <taxon>Ascomycota</taxon>
        <taxon>Pezizomycotina</taxon>
        <taxon>Orbiliomycetes</taxon>
        <taxon>Orbiliales</taxon>
        <taxon>Orbiliaceae</taxon>
        <taxon>Orbilia</taxon>
    </lineage>
</organism>
<keyword evidence="11" id="KW-1185">Reference proteome</keyword>
<dbReference type="AlphaFoldDB" id="A0AAV9X747"/>
<dbReference type="PANTHER" id="PTHR28246">
    <property type="entry name" value="G1-SPECIFIC TRANSCRIPTIONAL REPRESSOR WHI5-RELATED"/>
    <property type="match status" value="1"/>
</dbReference>
<feature type="compositionally biased region" description="Low complexity" evidence="9">
    <location>
        <begin position="1"/>
        <end position="11"/>
    </location>
</feature>
<gene>
    <name evidence="10" type="ORF">TWF694_011711</name>
</gene>
<sequence length="654" mass="69601">MESLASTASPTVPAPAPAPELLSEGGGRGEPERGRQEERVVEGSVTPIELLAEATQLAREALAATKTLQHASNQPANSPAAPPHTALSTPPAAPAEQKTATTADIKTQPLGSTDTTAASASAAIDLGSQSQNAKVMTPPLLIPKQDETVKENTPPMQGNKEVKTPVHDDTLEDMVVSPAVATNPHPSFGSKRTASGVIKAPSTSLPATPYQPSSASPRNGRERIGELSTQLRSRLSYAMIKMQNGLQGQTFDQVEHYIVEKRQNRLSQSPSMTSAATPLIPSATIGSGETAAASQALKRQTSADSYGGGLGISLMHLPVPPSPRAPHSRVGRHSRTTSDPSAMFLAPAANIASHQDPNYWVKPPPSPRSSNVRGTVQGSVQPPDSFAARFHLSPGRHLAPAAPIRHHARSPSGHHTLPARRGRLPPPSLPKTFSNMSTASNISTAPTDILSIVDEPSSQTSGAVRPCTPVRTNTLTMEQDAVESLMFLSSPGHSQHRGSRPASRSAVSTHQPQFQSQLIQQVWNGSHTDVEGDSFMGETAASTIVDDDEVRLVEEDDELDRELDRERKNHEYAEPDTDRELRREVNGIVASNRTVPQHHQMEDRGTRVKRAKTMEEVLSAAERAEAAAHWQYTAATAADKSAAPVAPSPMLSSG</sequence>
<feature type="compositionally biased region" description="Polar residues" evidence="9">
    <location>
        <begin position="505"/>
        <end position="514"/>
    </location>
</feature>
<feature type="region of interest" description="Disordered" evidence="9">
    <location>
        <begin position="489"/>
        <end position="514"/>
    </location>
</feature>
<evidence type="ECO:0000256" key="7">
    <source>
        <dbReference type="ARBA" id="ARBA00023163"/>
    </source>
</evidence>
<feature type="region of interest" description="Disordered" evidence="9">
    <location>
        <begin position="406"/>
        <end position="425"/>
    </location>
</feature>
<evidence type="ECO:0000256" key="4">
    <source>
        <dbReference type="ARBA" id="ARBA00022490"/>
    </source>
</evidence>
<evidence type="ECO:0000256" key="5">
    <source>
        <dbReference type="ARBA" id="ARBA00022491"/>
    </source>
</evidence>
<feature type="compositionally biased region" description="Acidic residues" evidence="9">
    <location>
        <begin position="545"/>
        <end position="561"/>
    </location>
</feature>
<keyword evidence="4" id="KW-0963">Cytoplasm</keyword>
<dbReference type="Proteomes" id="UP001365542">
    <property type="component" value="Unassembled WGS sequence"/>
</dbReference>
<feature type="region of interest" description="Disordered" evidence="9">
    <location>
        <begin position="1"/>
        <end position="45"/>
    </location>
</feature>
<dbReference type="EMBL" id="JAVHJO010000009">
    <property type="protein sequence ID" value="KAK6537529.1"/>
    <property type="molecule type" value="Genomic_DNA"/>
</dbReference>